<evidence type="ECO:0000313" key="1">
    <source>
        <dbReference type="EMBL" id="JAH31049.1"/>
    </source>
</evidence>
<dbReference type="EMBL" id="GBXM01077528">
    <property type="protein sequence ID" value="JAH31049.1"/>
    <property type="molecule type" value="Transcribed_RNA"/>
</dbReference>
<reference evidence="1" key="1">
    <citation type="submission" date="2014-11" db="EMBL/GenBank/DDBJ databases">
        <authorList>
            <person name="Amaro Gonzalez C."/>
        </authorList>
    </citation>
    <scope>NUCLEOTIDE SEQUENCE</scope>
</reference>
<sequence>MQRTLPILHAHGFQNNLIQTITKRSEYVEPSFG</sequence>
<proteinExistence type="predicted"/>
<dbReference type="AlphaFoldDB" id="A0A0E9RPK9"/>
<organism evidence="1">
    <name type="scientific">Anguilla anguilla</name>
    <name type="common">European freshwater eel</name>
    <name type="synonym">Muraena anguilla</name>
    <dbReference type="NCBI Taxonomy" id="7936"/>
    <lineage>
        <taxon>Eukaryota</taxon>
        <taxon>Metazoa</taxon>
        <taxon>Chordata</taxon>
        <taxon>Craniata</taxon>
        <taxon>Vertebrata</taxon>
        <taxon>Euteleostomi</taxon>
        <taxon>Actinopterygii</taxon>
        <taxon>Neopterygii</taxon>
        <taxon>Teleostei</taxon>
        <taxon>Anguilliformes</taxon>
        <taxon>Anguillidae</taxon>
        <taxon>Anguilla</taxon>
    </lineage>
</organism>
<name>A0A0E9RPK9_ANGAN</name>
<accession>A0A0E9RPK9</accession>
<protein>
    <submittedName>
        <fullName evidence="1">Uncharacterized protein</fullName>
    </submittedName>
</protein>
<reference evidence="1" key="2">
    <citation type="journal article" date="2015" name="Fish Shellfish Immunol.">
        <title>Early steps in the European eel (Anguilla anguilla)-Vibrio vulnificus interaction in the gills: Role of the RtxA13 toxin.</title>
        <authorList>
            <person name="Callol A."/>
            <person name="Pajuelo D."/>
            <person name="Ebbesson L."/>
            <person name="Teles M."/>
            <person name="MacKenzie S."/>
            <person name="Amaro C."/>
        </authorList>
    </citation>
    <scope>NUCLEOTIDE SEQUENCE</scope>
</reference>